<dbReference type="SMART" id="SM00320">
    <property type="entry name" value="WD40"/>
    <property type="match status" value="3"/>
</dbReference>
<dbReference type="SUPFAM" id="SSF50978">
    <property type="entry name" value="WD40 repeat-like"/>
    <property type="match status" value="1"/>
</dbReference>
<evidence type="ECO:0000313" key="5">
    <source>
        <dbReference type="EMBL" id="CDF33909.1"/>
    </source>
</evidence>
<dbReference type="Gramene" id="CDF33909">
    <property type="protein sequence ID" value="CDF33909"/>
    <property type="gene ID" value="CHC_T00002586001"/>
</dbReference>
<evidence type="ECO:0000313" key="6">
    <source>
        <dbReference type="Proteomes" id="UP000012073"/>
    </source>
</evidence>
<dbReference type="PhylomeDB" id="R7Q7B1"/>
<dbReference type="InterPro" id="IPR001680">
    <property type="entry name" value="WD40_rpt"/>
</dbReference>
<dbReference type="PANTHER" id="PTHR10971">
    <property type="entry name" value="MRNA EXPORT FACTOR AND BUB3"/>
    <property type="match status" value="1"/>
</dbReference>
<dbReference type="GeneID" id="17321445"/>
<dbReference type="STRING" id="2769.R7Q7B1"/>
<gene>
    <name evidence="5" type="ORF">CHC_T00002586001</name>
</gene>
<organism evidence="5 6">
    <name type="scientific">Chondrus crispus</name>
    <name type="common">Carrageen Irish moss</name>
    <name type="synonym">Polymorpha crispa</name>
    <dbReference type="NCBI Taxonomy" id="2769"/>
    <lineage>
        <taxon>Eukaryota</taxon>
        <taxon>Rhodophyta</taxon>
        <taxon>Florideophyceae</taxon>
        <taxon>Rhodymeniophycidae</taxon>
        <taxon>Gigartinales</taxon>
        <taxon>Gigartinaceae</taxon>
        <taxon>Chondrus</taxon>
    </lineage>
</organism>
<keyword evidence="2" id="KW-0677">Repeat</keyword>
<evidence type="ECO:0000256" key="1">
    <source>
        <dbReference type="ARBA" id="ARBA00022574"/>
    </source>
</evidence>
<dbReference type="KEGG" id="ccp:CHC_T00002586001"/>
<proteinExistence type="predicted"/>
<dbReference type="OMA" id="TPEKVYT"/>
<dbReference type="PROSITE" id="PS50082">
    <property type="entry name" value="WD_REPEATS_2"/>
    <property type="match status" value="1"/>
</dbReference>
<feature type="compositionally biased region" description="Polar residues" evidence="4">
    <location>
        <begin position="333"/>
        <end position="344"/>
    </location>
</feature>
<dbReference type="Proteomes" id="UP000012073">
    <property type="component" value="Unassembled WGS sequence"/>
</dbReference>
<feature type="region of interest" description="Disordered" evidence="4">
    <location>
        <begin position="323"/>
        <end position="344"/>
    </location>
</feature>
<evidence type="ECO:0000256" key="2">
    <source>
        <dbReference type="ARBA" id="ARBA00022737"/>
    </source>
</evidence>
<accession>R7Q7B1</accession>
<dbReference type="InterPro" id="IPR015943">
    <property type="entry name" value="WD40/YVTN_repeat-like_dom_sf"/>
</dbReference>
<evidence type="ECO:0000256" key="4">
    <source>
        <dbReference type="SAM" id="MobiDB-lite"/>
    </source>
</evidence>
<dbReference type="Pfam" id="PF00400">
    <property type="entry name" value="WD40"/>
    <property type="match status" value="2"/>
</dbReference>
<reference evidence="6" key="1">
    <citation type="journal article" date="2013" name="Proc. Natl. Acad. Sci. U.S.A.">
        <title>Genome structure and metabolic features in the red seaweed Chondrus crispus shed light on evolution of the Archaeplastida.</title>
        <authorList>
            <person name="Collen J."/>
            <person name="Porcel B."/>
            <person name="Carre W."/>
            <person name="Ball S.G."/>
            <person name="Chaparro C."/>
            <person name="Tonon T."/>
            <person name="Barbeyron T."/>
            <person name="Michel G."/>
            <person name="Noel B."/>
            <person name="Valentin K."/>
            <person name="Elias M."/>
            <person name="Artiguenave F."/>
            <person name="Arun A."/>
            <person name="Aury J.M."/>
            <person name="Barbosa-Neto J.F."/>
            <person name="Bothwell J.H."/>
            <person name="Bouget F.Y."/>
            <person name="Brillet L."/>
            <person name="Cabello-Hurtado F."/>
            <person name="Capella-Gutierrez S."/>
            <person name="Charrier B."/>
            <person name="Cladiere L."/>
            <person name="Cock J.M."/>
            <person name="Coelho S.M."/>
            <person name="Colleoni C."/>
            <person name="Czjzek M."/>
            <person name="Da Silva C."/>
            <person name="Delage L."/>
            <person name="Denoeud F."/>
            <person name="Deschamps P."/>
            <person name="Dittami S.M."/>
            <person name="Gabaldon T."/>
            <person name="Gachon C.M."/>
            <person name="Groisillier A."/>
            <person name="Herve C."/>
            <person name="Jabbari K."/>
            <person name="Katinka M."/>
            <person name="Kloareg B."/>
            <person name="Kowalczyk N."/>
            <person name="Labadie K."/>
            <person name="Leblanc C."/>
            <person name="Lopez P.J."/>
            <person name="McLachlan D.H."/>
            <person name="Meslet-Cladiere L."/>
            <person name="Moustafa A."/>
            <person name="Nehr Z."/>
            <person name="Nyvall Collen P."/>
            <person name="Panaud O."/>
            <person name="Partensky F."/>
            <person name="Poulain J."/>
            <person name="Rensing S.A."/>
            <person name="Rousvoal S."/>
            <person name="Samson G."/>
            <person name="Symeonidi A."/>
            <person name="Weissenbach J."/>
            <person name="Zambounis A."/>
            <person name="Wincker P."/>
            <person name="Boyen C."/>
        </authorList>
    </citation>
    <scope>NUCLEOTIDE SEQUENCE [LARGE SCALE GENOMIC DNA]</scope>
    <source>
        <strain evidence="6">cv. Stackhouse</strain>
    </source>
</reference>
<dbReference type="EMBL" id="HG001662">
    <property type="protein sequence ID" value="CDF33909.1"/>
    <property type="molecule type" value="Genomic_DNA"/>
</dbReference>
<dbReference type="Gene3D" id="2.130.10.10">
    <property type="entry name" value="YVTN repeat-like/Quinoprotein amine dehydrogenase"/>
    <property type="match status" value="1"/>
</dbReference>
<dbReference type="RefSeq" id="XP_005713728.1">
    <property type="nucleotide sequence ID" value="XM_005713671.1"/>
</dbReference>
<protein>
    <recommendedName>
        <fullName evidence="7">WD40-repeat containing protein</fullName>
    </recommendedName>
</protein>
<name>R7Q7B1_CHOCR</name>
<evidence type="ECO:0008006" key="7">
    <source>
        <dbReference type="Google" id="ProtNLM"/>
    </source>
</evidence>
<dbReference type="AlphaFoldDB" id="R7Q7B1"/>
<evidence type="ECO:0000256" key="3">
    <source>
        <dbReference type="PROSITE-ProRule" id="PRU00221"/>
    </source>
</evidence>
<dbReference type="OrthoDB" id="10262475at2759"/>
<keyword evidence="1 3" id="KW-0853">WD repeat</keyword>
<feature type="compositionally biased region" description="Basic and acidic residues" evidence="4">
    <location>
        <begin position="323"/>
        <end position="332"/>
    </location>
</feature>
<keyword evidence="6" id="KW-1185">Reference proteome</keyword>
<sequence length="344" mass="36852">MAAPPLIALDPAPPDAVSRASFSHSGDSVLVSTWAGTLSVYTSSNGLLKAEAPKSSRPLLDATWAGATGDALAAATVDGRVLLTSPKESAFAPWTELGRHDDAARCVVSFGDVLATGSWDSSVRLWDGRTENAEAMKVDVEGKVYAMCRCGEDSVAVATSSRRVRIVDRRKPEKFVHDKTPPTLQYQLRGLSARADGGQYVVGSTGGRVAVEWLDGKEEPFSFKCHRADGLSFPVNTIAHNGKYGSFATGGGDGHVSFWDGAAKKRIAQYPRYPTSVASIGFDGNSDRMVIAVSYTFEEGEKDHPPDEVHIVKVDDAHIATKQDKGKVEEVTRVTQNKPALTET</sequence>
<feature type="repeat" description="WD" evidence="3">
    <location>
        <begin position="111"/>
        <end position="136"/>
    </location>
</feature>
<dbReference type="InterPro" id="IPR036322">
    <property type="entry name" value="WD40_repeat_dom_sf"/>
</dbReference>